<accession>A0AAG5DT66</accession>
<dbReference type="Proteomes" id="UP000075880">
    <property type="component" value="Unassembled WGS sequence"/>
</dbReference>
<reference evidence="1" key="1">
    <citation type="submission" date="2024-04" db="UniProtKB">
        <authorList>
            <consortium name="EnsemblMetazoa"/>
        </authorList>
    </citation>
    <scope>IDENTIFICATION</scope>
    <source>
        <strain evidence="1">EBRO</strain>
    </source>
</reference>
<proteinExistence type="predicted"/>
<dbReference type="EnsemblMetazoa" id="ENSAATROPT015436">
    <property type="protein sequence ID" value="ENSAATROPP013838"/>
    <property type="gene ID" value="ENSAATROPG012572"/>
</dbReference>
<name>A0AAG5DT66_ANOAO</name>
<evidence type="ECO:0000313" key="1">
    <source>
        <dbReference type="EnsemblMetazoa" id="ENSAATROPP013838"/>
    </source>
</evidence>
<protein>
    <submittedName>
        <fullName evidence="1">Uncharacterized protein</fullName>
    </submittedName>
</protein>
<sequence length="31" mass="3609">MSQFSKYIPTSVRKVTVLDLRLVRCSASYLF</sequence>
<dbReference type="AlphaFoldDB" id="A0AAG5DT66"/>
<keyword evidence="2" id="KW-1185">Reference proteome</keyword>
<organism evidence="1 2">
    <name type="scientific">Anopheles atroparvus</name>
    <name type="common">European mosquito</name>
    <dbReference type="NCBI Taxonomy" id="41427"/>
    <lineage>
        <taxon>Eukaryota</taxon>
        <taxon>Metazoa</taxon>
        <taxon>Ecdysozoa</taxon>
        <taxon>Arthropoda</taxon>
        <taxon>Hexapoda</taxon>
        <taxon>Insecta</taxon>
        <taxon>Pterygota</taxon>
        <taxon>Neoptera</taxon>
        <taxon>Endopterygota</taxon>
        <taxon>Diptera</taxon>
        <taxon>Nematocera</taxon>
        <taxon>Culicoidea</taxon>
        <taxon>Culicidae</taxon>
        <taxon>Anophelinae</taxon>
        <taxon>Anopheles</taxon>
    </lineage>
</organism>
<evidence type="ECO:0000313" key="2">
    <source>
        <dbReference type="Proteomes" id="UP000075880"/>
    </source>
</evidence>